<dbReference type="InterPro" id="IPR011051">
    <property type="entry name" value="RmlC_Cupin_sf"/>
</dbReference>
<dbReference type="Gene3D" id="2.60.120.10">
    <property type="entry name" value="Jelly Rolls"/>
    <property type="match status" value="1"/>
</dbReference>
<accession>A0ABW0BDU6</accession>
<comment type="caution">
    <text evidence="2">The sequence shown here is derived from an EMBL/GenBank/DDBJ whole genome shotgun (WGS) entry which is preliminary data.</text>
</comment>
<keyword evidence="3" id="KW-1185">Reference proteome</keyword>
<dbReference type="SUPFAM" id="SSF51182">
    <property type="entry name" value="RmlC-like cupins"/>
    <property type="match status" value="1"/>
</dbReference>
<evidence type="ECO:0000313" key="3">
    <source>
        <dbReference type="Proteomes" id="UP001596087"/>
    </source>
</evidence>
<gene>
    <name evidence="2" type="ORF">ACFPGP_01950</name>
</gene>
<dbReference type="EMBL" id="JBHSKD010000002">
    <property type="protein sequence ID" value="MFC5175416.1"/>
    <property type="molecule type" value="Genomic_DNA"/>
</dbReference>
<sequence length="112" mass="11693">MTAADERLVSADVHAEGVEPDGASAALATALRDLASYDAAAFAGDVGLWEAGPGTDTDTEVDELFLVLSGAGTVTFDDGSTITLRPGVLVRLHAGDRTTWTITERLRKLYVG</sequence>
<protein>
    <submittedName>
        <fullName evidence="2">Cupin domain-containing protein</fullName>
    </submittedName>
</protein>
<evidence type="ECO:0000313" key="2">
    <source>
        <dbReference type="EMBL" id="MFC5175416.1"/>
    </source>
</evidence>
<proteinExistence type="predicted"/>
<dbReference type="Proteomes" id="UP001596087">
    <property type="component" value="Unassembled WGS sequence"/>
</dbReference>
<dbReference type="Pfam" id="PF05899">
    <property type="entry name" value="Cupin_3"/>
    <property type="match status" value="1"/>
</dbReference>
<evidence type="ECO:0000259" key="1">
    <source>
        <dbReference type="Pfam" id="PF05899"/>
    </source>
</evidence>
<dbReference type="InterPro" id="IPR008579">
    <property type="entry name" value="UGlyAH_Cupin_dom"/>
</dbReference>
<reference evidence="3" key="1">
    <citation type="journal article" date="2019" name="Int. J. Syst. Evol. Microbiol.">
        <title>The Global Catalogue of Microorganisms (GCM) 10K type strain sequencing project: providing services to taxonomists for standard genome sequencing and annotation.</title>
        <authorList>
            <consortium name="The Broad Institute Genomics Platform"/>
            <consortium name="The Broad Institute Genome Sequencing Center for Infectious Disease"/>
            <person name="Wu L."/>
            <person name="Ma J."/>
        </authorList>
    </citation>
    <scope>NUCLEOTIDE SEQUENCE [LARGE SCALE GENOMIC DNA]</scope>
    <source>
        <strain evidence="3">DFY41</strain>
    </source>
</reference>
<feature type="domain" description="(S)-ureidoglycine aminohydrolase cupin" evidence="1">
    <location>
        <begin position="45"/>
        <end position="110"/>
    </location>
</feature>
<organism evidence="2 3">
    <name type="scientific">Nocardioides taihuensis</name>
    <dbReference type="NCBI Taxonomy" id="1835606"/>
    <lineage>
        <taxon>Bacteria</taxon>
        <taxon>Bacillati</taxon>
        <taxon>Actinomycetota</taxon>
        <taxon>Actinomycetes</taxon>
        <taxon>Propionibacteriales</taxon>
        <taxon>Nocardioidaceae</taxon>
        <taxon>Nocardioides</taxon>
    </lineage>
</organism>
<name>A0ABW0BDU6_9ACTN</name>
<dbReference type="InterPro" id="IPR014710">
    <property type="entry name" value="RmlC-like_jellyroll"/>
</dbReference>
<dbReference type="RefSeq" id="WP_378586143.1">
    <property type="nucleotide sequence ID" value="NZ_JBHSKD010000002.1"/>
</dbReference>